<dbReference type="GO" id="GO:0006793">
    <property type="term" value="P:phosphorus metabolic process"/>
    <property type="evidence" value="ECO:0007669"/>
    <property type="project" value="UniProtKB-ARBA"/>
</dbReference>
<feature type="domain" description="PLD phosphodiesterase" evidence="1">
    <location>
        <begin position="120"/>
        <end position="146"/>
    </location>
</feature>
<accession>A0A8J3IA24</accession>
<dbReference type="GO" id="GO:0003824">
    <property type="term" value="F:catalytic activity"/>
    <property type="evidence" value="ECO:0007669"/>
    <property type="project" value="InterPro"/>
</dbReference>
<dbReference type="SUPFAM" id="SSF56024">
    <property type="entry name" value="Phospholipase D/nuclease"/>
    <property type="match status" value="1"/>
</dbReference>
<keyword evidence="3" id="KW-1185">Reference proteome</keyword>
<evidence type="ECO:0000313" key="3">
    <source>
        <dbReference type="Proteomes" id="UP000612362"/>
    </source>
</evidence>
<dbReference type="SMART" id="SM00155">
    <property type="entry name" value="PLDc"/>
    <property type="match status" value="1"/>
</dbReference>
<protein>
    <recommendedName>
        <fullName evidence="1">PLD phosphodiesterase domain-containing protein</fullName>
    </recommendedName>
</protein>
<dbReference type="Proteomes" id="UP000612362">
    <property type="component" value="Unassembled WGS sequence"/>
</dbReference>
<proteinExistence type="predicted"/>
<dbReference type="InterPro" id="IPR025202">
    <property type="entry name" value="PLD-like_dom"/>
</dbReference>
<gene>
    <name evidence="2" type="ORF">KSX_95440</name>
</gene>
<reference evidence="2" key="1">
    <citation type="submission" date="2020-10" db="EMBL/GenBank/DDBJ databases">
        <title>Taxonomic study of unclassified bacteria belonging to the class Ktedonobacteria.</title>
        <authorList>
            <person name="Yabe S."/>
            <person name="Wang C.M."/>
            <person name="Zheng Y."/>
            <person name="Sakai Y."/>
            <person name="Cavaletti L."/>
            <person name="Monciardini P."/>
            <person name="Donadio S."/>
        </authorList>
    </citation>
    <scope>NUCLEOTIDE SEQUENCE</scope>
    <source>
        <strain evidence="2">SOSP1-1</strain>
    </source>
</reference>
<name>A0A8J3IA24_9CHLR</name>
<dbReference type="RefSeq" id="WP_220200298.1">
    <property type="nucleotide sequence ID" value="NZ_BNJF01000012.1"/>
</dbReference>
<dbReference type="Pfam" id="PF13091">
    <property type="entry name" value="PLDc_2"/>
    <property type="match status" value="1"/>
</dbReference>
<dbReference type="EMBL" id="BNJF01000012">
    <property type="protein sequence ID" value="GHO51381.1"/>
    <property type="molecule type" value="Genomic_DNA"/>
</dbReference>
<evidence type="ECO:0000259" key="1">
    <source>
        <dbReference type="PROSITE" id="PS50035"/>
    </source>
</evidence>
<comment type="caution">
    <text evidence="2">The sequence shown here is derived from an EMBL/GenBank/DDBJ whole genome shotgun (WGS) entry which is preliminary data.</text>
</comment>
<dbReference type="AlphaFoldDB" id="A0A8J3IA24"/>
<dbReference type="PROSITE" id="PS50035">
    <property type="entry name" value="PLD"/>
    <property type="match status" value="1"/>
</dbReference>
<organism evidence="2 3">
    <name type="scientific">Ktedonospora formicarum</name>
    <dbReference type="NCBI Taxonomy" id="2778364"/>
    <lineage>
        <taxon>Bacteria</taxon>
        <taxon>Bacillati</taxon>
        <taxon>Chloroflexota</taxon>
        <taxon>Ktedonobacteria</taxon>
        <taxon>Ktedonobacterales</taxon>
        <taxon>Ktedonobacteraceae</taxon>
        <taxon>Ktedonospora</taxon>
    </lineage>
</organism>
<dbReference type="Gene3D" id="3.30.870.10">
    <property type="entry name" value="Endonuclease Chain A"/>
    <property type="match status" value="1"/>
</dbReference>
<sequence length="204" mass="22768">MTYFPPDIIDNASTIFAEALSQTILKAEQQHLDIATGYFAPDVWRIVGNAFAELYAFRLLLGERPDVPTGGPQTVDLRRYYRAKIADDLARLNFDRQHAELVDTLLAFLMRDEVQVRLFSGPFLHAKAYIFDQISFVGSSNFTPSGLTRNSELMLTSMSQAVAKDYVSGLMANGCRVRTISLISSRHSEPLNSARSTILLLKSS</sequence>
<dbReference type="InterPro" id="IPR001736">
    <property type="entry name" value="PLipase_D/transphosphatidylase"/>
</dbReference>
<evidence type="ECO:0000313" key="2">
    <source>
        <dbReference type="EMBL" id="GHO51381.1"/>
    </source>
</evidence>